<keyword evidence="1" id="KW-0472">Membrane</keyword>
<dbReference type="RefSeq" id="WP_084239163.1">
    <property type="nucleotide sequence ID" value="NZ_FWXT01000001.1"/>
</dbReference>
<accession>A0A1W2BSJ8</accession>
<dbReference type="EMBL" id="FWXT01000001">
    <property type="protein sequence ID" value="SMC75714.1"/>
    <property type="molecule type" value="Genomic_DNA"/>
</dbReference>
<proteinExistence type="predicted"/>
<sequence>MCIFEIVQKLSSHIRKYKRIAILWLIVFSLAPCTVKEAWLSTFDIDYSKPLNQSRTTVGQQCQFTNAEQNTVSLVKKVRFNREPAFSDSLVKNDLVTAAEAIDTRNLDSFSGNSPPKYILYKRLKLDVA</sequence>
<keyword evidence="1" id="KW-0812">Transmembrane</keyword>
<reference evidence="3" key="1">
    <citation type="submission" date="2017-04" db="EMBL/GenBank/DDBJ databases">
        <authorList>
            <person name="Varghese N."/>
            <person name="Submissions S."/>
        </authorList>
    </citation>
    <scope>NUCLEOTIDE SEQUENCE [LARGE SCALE GENOMIC DNA]</scope>
    <source>
        <strain evidence="3">DSM 12126</strain>
    </source>
</reference>
<evidence type="ECO:0000256" key="1">
    <source>
        <dbReference type="SAM" id="Phobius"/>
    </source>
</evidence>
<organism evidence="2 3">
    <name type="scientific">Pedobacter africanus</name>
    <dbReference type="NCBI Taxonomy" id="151894"/>
    <lineage>
        <taxon>Bacteria</taxon>
        <taxon>Pseudomonadati</taxon>
        <taxon>Bacteroidota</taxon>
        <taxon>Sphingobacteriia</taxon>
        <taxon>Sphingobacteriales</taxon>
        <taxon>Sphingobacteriaceae</taxon>
        <taxon>Pedobacter</taxon>
    </lineage>
</organism>
<dbReference type="AlphaFoldDB" id="A0A1W2BSJ8"/>
<dbReference type="STRING" id="151894.SAMN04488524_2593"/>
<gene>
    <name evidence="2" type="ORF">SAMN04488524_2593</name>
</gene>
<dbReference type="OrthoDB" id="713751at2"/>
<keyword evidence="3" id="KW-1185">Reference proteome</keyword>
<evidence type="ECO:0000313" key="3">
    <source>
        <dbReference type="Proteomes" id="UP000192756"/>
    </source>
</evidence>
<keyword evidence="1" id="KW-1133">Transmembrane helix</keyword>
<feature type="transmembrane region" description="Helical" evidence="1">
    <location>
        <begin position="21"/>
        <end position="40"/>
    </location>
</feature>
<protein>
    <submittedName>
        <fullName evidence="2">Uncharacterized protein</fullName>
    </submittedName>
</protein>
<name>A0A1W2BSJ8_9SPHI</name>
<dbReference type="Proteomes" id="UP000192756">
    <property type="component" value="Unassembled WGS sequence"/>
</dbReference>
<evidence type="ECO:0000313" key="2">
    <source>
        <dbReference type="EMBL" id="SMC75714.1"/>
    </source>
</evidence>